<organism evidence="1">
    <name type="scientific">Graphocephala atropunctata</name>
    <dbReference type="NCBI Taxonomy" id="36148"/>
    <lineage>
        <taxon>Eukaryota</taxon>
        <taxon>Metazoa</taxon>
        <taxon>Ecdysozoa</taxon>
        <taxon>Arthropoda</taxon>
        <taxon>Hexapoda</taxon>
        <taxon>Insecta</taxon>
        <taxon>Pterygota</taxon>
        <taxon>Neoptera</taxon>
        <taxon>Paraneoptera</taxon>
        <taxon>Hemiptera</taxon>
        <taxon>Auchenorrhyncha</taxon>
        <taxon>Membracoidea</taxon>
        <taxon>Cicadellidae</taxon>
        <taxon>Cicadellinae</taxon>
        <taxon>Cicadellini</taxon>
        <taxon>Graphocephala</taxon>
    </lineage>
</organism>
<evidence type="ECO:0000313" key="1">
    <source>
        <dbReference type="EMBL" id="JAT27832.1"/>
    </source>
</evidence>
<dbReference type="EMBL" id="GEBQ01012145">
    <property type="protein sequence ID" value="JAT27832.1"/>
    <property type="molecule type" value="Transcribed_RNA"/>
</dbReference>
<feature type="non-terminal residue" evidence="1">
    <location>
        <position position="120"/>
    </location>
</feature>
<protein>
    <submittedName>
        <fullName evidence="1">Uncharacterized protein</fullName>
    </submittedName>
</protein>
<reference evidence="1" key="1">
    <citation type="submission" date="2015-11" db="EMBL/GenBank/DDBJ databases">
        <title>De novo transcriptome assembly of four potential Pierce s Disease insect vectors from Arizona vineyards.</title>
        <authorList>
            <person name="Tassone E.E."/>
        </authorList>
    </citation>
    <scope>NUCLEOTIDE SEQUENCE</scope>
</reference>
<feature type="non-terminal residue" evidence="1">
    <location>
        <position position="1"/>
    </location>
</feature>
<name>A0A1B6LVW7_9HEMI</name>
<gene>
    <name evidence="1" type="ORF">g.7814</name>
</gene>
<accession>A0A1B6LVW7</accession>
<sequence length="120" mass="13525">ENLLSDETVYLILSHCINEFDKVEYSSYGFCYSKVVYPTGSKFEIMGAKNITKPYDKTTIIETKGGSGNGVYVWNCKVLDASYKSCPEKVVRDGIIRLDSKQLEPGKYLIEVTFDDGNNK</sequence>
<proteinExistence type="predicted"/>
<dbReference type="AlphaFoldDB" id="A0A1B6LVW7"/>